<evidence type="ECO:0000313" key="1">
    <source>
        <dbReference type="EMBL" id="KAF6818961.1"/>
    </source>
</evidence>
<gene>
    <name evidence="1" type="ORF">CSOJ01_01618</name>
</gene>
<proteinExistence type="predicted"/>
<comment type="caution">
    <text evidence="1">The sequence shown here is derived from an EMBL/GenBank/DDBJ whole genome shotgun (WGS) entry which is preliminary data.</text>
</comment>
<organism evidence="1 2">
    <name type="scientific">Colletotrichum sojae</name>
    <dbReference type="NCBI Taxonomy" id="2175907"/>
    <lineage>
        <taxon>Eukaryota</taxon>
        <taxon>Fungi</taxon>
        <taxon>Dikarya</taxon>
        <taxon>Ascomycota</taxon>
        <taxon>Pezizomycotina</taxon>
        <taxon>Sordariomycetes</taxon>
        <taxon>Hypocreomycetidae</taxon>
        <taxon>Glomerellales</taxon>
        <taxon>Glomerellaceae</taxon>
        <taxon>Colletotrichum</taxon>
        <taxon>Colletotrichum orchidearum species complex</taxon>
    </lineage>
</organism>
<accession>A0A8H6JUA2</accession>
<dbReference type="EMBL" id="WIGN01000012">
    <property type="protein sequence ID" value="KAF6818961.1"/>
    <property type="molecule type" value="Genomic_DNA"/>
</dbReference>
<dbReference type="Proteomes" id="UP000652219">
    <property type="component" value="Unassembled WGS sequence"/>
</dbReference>
<evidence type="ECO:0000313" key="2">
    <source>
        <dbReference type="Proteomes" id="UP000652219"/>
    </source>
</evidence>
<sequence length="80" mass="8477">MRTLDKDIAGGDDLHGQASTALYATLRNVLLRDRRMSEDGKAIVGIASGHCDAYTLPPGGRSKGFSSWSRHASTPPPGLP</sequence>
<name>A0A8H6JUA2_9PEZI</name>
<protein>
    <submittedName>
        <fullName evidence="1">Uncharacterized protein</fullName>
    </submittedName>
</protein>
<dbReference type="AlphaFoldDB" id="A0A8H6JUA2"/>
<reference evidence="1 2" key="1">
    <citation type="journal article" date="2020" name="Phytopathology">
        <title>Genome Sequence Resources of Colletotrichum truncatum, C. plurivorum, C. musicola, and C. sojae: Four Species Pathogenic to Soybean (Glycine max).</title>
        <authorList>
            <person name="Rogerio F."/>
            <person name="Boufleur T.R."/>
            <person name="Ciampi-Guillardi M."/>
            <person name="Sukno S.A."/>
            <person name="Thon M.R."/>
            <person name="Massola Junior N.S."/>
            <person name="Baroncelli R."/>
        </authorList>
    </citation>
    <scope>NUCLEOTIDE SEQUENCE [LARGE SCALE GENOMIC DNA]</scope>
    <source>
        <strain evidence="1 2">LFN0009</strain>
    </source>
</reference>
<keyword evidence="2" id="KW-1185">Reference proteome</keyword>